<accession>A0A178ZSU4</accession>
<dbReference type="GO" id="GO:0003824">
    <property type="term" value="F:catalytic activity"/>
    <property type="evidence" value="ECO:0007669"/>
    <property type="project" value="UniProtKB-ARBA"/>
</dbReference>
<evidence type="ECO:0000313" key="2">
    <source>
        <dbReference type="EMBL" id="OAP62874.1"/>
    </source>
</evidence>
<dbReference type="RefSeq" id="XP_018696241.1">
    <property type="nucleotide sequence ID" value="XM_018833617.1"/>
</dbReference>
<dbReference type="SUPFAM" id="SSF48208">
    <property type="entry name" value="Six-hairpin glycosidases"/>
    <property type="match status" value="1"/>
</dbReference>
<dbReference type="PANTHER" id="PTHR31047:SF0">
    <property type="entry name" value="MEIOTICALLY UP-REGULATED GENE 157 PROTEIN"/>
    <property type="match status" value="1"/>
</dbReference>
<dbReference type="InterPro" id="IPR012341">
    <property type="entry name" value="6hp_glycosidase-like_sf"/>
</dbReference>
<evidence type="ECO:0000256" key="1">
    <source>
        <dbReference type="SAM" id="SignalP"/>
    </source>
</evidence>
<dbReference type="Gene3D" id="1.50.10.10">
    <property type="match status" value="1"/>
</dbReference>
<proteinExistence type="predicted"/>
<sequence>MYIRQWTAILSLPVWLQISCVHAFLGGDGDHPYDSDMLKQQESLLGLCPDYTNYARHIHKPLSDGPLQLPYQRPHPSCRKFSSPAVEQVISDLYPRFKDPDLAQIFQNAFPNTLDTTVLWHVDGEKRHAPPPRLLRDKDRWQGAHSFIVTGDINAEWLRDSTNQLAQYQLLAKSAPDISNLILGAINTQAEFVISAPYCNAFQPPDPSRLAPVHSGQDDMVHPAYEPAVVFECKYELDSLAAFLKLTNEYHTSTGSVAFLTTRWFKALDALLRVLDAQAQPTFNSKTGRYERNEYTFSRWTRIGTETLNLEGTGNPLADGTGLIRSAFRPSDDATIFGFLIPANAMMSVELSRAAKMLKSASAASTRESQAMQMIQVADDLAERAETLKKGIYKHAVVTHPEFGQVFAYEVDGYGSHLLMDDANIPSLLSLPLLGFVDAADPIYRNTRRMILTQRGNPYYLSGPKFQGIGGPHIGLRNAWPMSVLVQAMTATSDDDDNDAEILACLDAVKNVSVFGLINESVDVHRGAKRGGGSGEGMTRSWFAWANSVFAQAVLWLAEHKAGLVLKDSDDGRPPKGYRVGVGWVEYSV</sequence>
<organism evidence="2 3">
    <name type="scientific">Fonsecaea erecta</name>
    <dbReference type="NCBI Taxonomy" id="1367422"/>
    <lineage>
        <taxon>Eukaryota</taxon>
        <taxon>Fungi</taxon>
        <taxon>Dikarya</taxon>
        <taxon>Ascomycota</taxon>
        <taxon>Pezizomycotina</taxon>
        <taxon>Eurotiomycetes</taxon>
        <taxon>Chaetothyriomycetidae</taxon>
        <taxon>Chaetothyriales</taxon>
        <taxon>Herpotrichiellaceae</taxon>
        <taxon>Fonsecaea</taxon>
    </lineage>
</organism>
<feature type="chain" id="PRO_5008098715" description="Glycoside hydrolase family 125 protein" evidence="1">
    <location>
        <begin position="24"/>
        <end position="589"/>
    </location>
</feature>
<dbReference type="InterPro" id="IPR008313">
    <property type="entry name" value="GH125"/>
</dbReference>
<gene>
    <name evidence="2" type="ORF">AYL99_02101</name>
</gene>
<dbReference type="STRING" id="1367422.A0A178ZSU4"/>
<name>A0A178ZSU4_9EURO</name>
<protein>
    <recommendedName>
        <fullName evidence="4">Glycoside hydrolase family 125 protein</fullName>
    </recommendedName>
</protein>
<evidence type="ECO:0000313" key="3">
    <source>
        <dbReference type="Proteomes" id="UP000078343"/>
    </source>
</evidence>
<dbReference type="GeneID" id="30006271"/>
<reference evidence="2 3" key="1">
    <citation type="submission" date="2016-04" db="EMBL/GenBank/DDBJ databases">
        <title>Draft genome of Fonsecaea erecta CBS 125763.</title>
        <authorList>
            <person name="Weiss V.A."/>
            <person name="Vicente V.A."/>
            <person name="Raittz R.T."/>
            <person name="Moreno L.F."/>
            <person name="De Souza E.M."/>
            <person name="Pedrosa F.O."/>
            <person name="Steffens M.B."/>
            <person name="Faoro H."/>
            <person name="Tadra-Sfeir M.Z."/>
            <person name="Najafzadeh M.J."/>
            <person name="Felipe M.S."/>
            <person name="Teixeira M."/>
            <person name="Sun J."/>
            <person name="Xi L."/>
            <person name="Gomes R."/>
            <person name="De Azevedo C.M."/>
            <person name="Salgado C.G."/>
            <person name="Da Silva M.B."/>
            <person name="Nascimento M.F."/>
            <person name="Queiroz-Telles F."/>
            <person name="Attili D.S."/>
            <person name="Gorbushina A."/>
        </authorList>
    </citation>
    <scope>NUCLEOTIDE SEQUENCE [LARGE SCALE GENOMIC DNA]</scope>
    <source>
        <strain evidence="2 3">CBS 125763</strain>
    </source>
</reference>
<keyword evidence="1" id="KW-0732">Signal</keyword>
<dbReference type="AlphaFoldDB" id="A0A178ZSU4"/>
<dbReference type="InterPro" id="IPR008928">
    <property type="entry name" value="6-hairpin_glycosidase_sf"/>
</dbReference>
<dbReference type="Pfam" id="PF06824">
    <property type="entry name" value="Glyco_hydro_125"/>
    <property type="match status" value="1"/>
</dbReference>
<dbReference type="PIRSF" id="PIRSF028846">
    <property type="entry name" value="UCP028846"/>
    <property type="match status" value="1"/>
</dbReference>
<feature type="signal peptide" evidence="1">
    <location>
        <begin position="1"/>
        <end position="23"/>
    </location>
</feature>
<dbReference type="GO" id="GO:0005975">
    <property type="term" value="P:carbohydrate metabolic process"/>
    <property type="evidence" value="ECO:0007669"/>
    <property type="project" value="InterPro"/>
</dbReference>
<dbReference type="PANTHER" id="PTHR31047">
    <property type="entry name" value="MEIOTICALLY UP-REGULATED GENE 157 PROTEIN"/>
    <property type="match status" value="1"/>
</dbReference>
<dbReference type="OrthoDB" id="7771656at2759"/>
<keyword evidence="3" id="KW-1185">Reference proteome</keyword>
<dbReference type="EMBL" id="LVYI01000002">
    <property type="protein sequence ID" value="OAP62874.1"/>
    <property type="molecule type" value="Genomic_DNA"/>
</dbReference>
<comment type="caution">
    <text evidence="2">The sequence shown here is derived from an EMBL/GenBank/DDBJ whole genome shotgun (WGS) entry which is preliminary data.</text>
</comment>
<dbReference type="Proteomes" id="UP000078343">
    <property type="component" value="Unassembled WGS sequence"/>
</dbReference>
<dbReference type="SMART" id="SM01149">
    <property type="entry name" value="DUF1237"/>
    <property type="match status" value="1"/>
</dbReference>
<evidence type="ECO:0008006" key="4">
    <source>
        <dbReference type="Google" id="ProtNLM"/>
    </source>
</evidence>